<evidence type="ECO:0000256" key="4">
    <source>
        <dbReference type="RuleBase" id="RU003476"/>
    </source>
</evidence>
<dbReference type="GO" id="GO:0019693">
    <property type="term" value="P:ribose phosphate metabolic process"/>
    <property type="evidence" value="ECO:0007669"/>
    <property type="project" value="TreeGrafter"/>
</dbReference>
<accession>A0A154V2E0</accession>
<dbReference type="InterPro" id="IPR000086">
    <property type="entry name" value="NUDIX_hydrolase_dom"/>
</dbReference>
<evidence type="ECO:0000256" key="2">
    <source>
        <dbReference type="ARBA" id="ARBA00005582"/>
    </source>
</evidence>
<organism evidence="6 7">
    <name type="scientific">Clavibacter tessellarius</name>
    <dbReference type="NCBI Taxonomy" id="31965"/>
    <lineage>
        <taxon>Bacteria</taxon>
        <taxon>Bacillati</taxon>
        <taxon>Actinomycetota</taxon>
        <taxon>Actinomycetes</taxon>
        <taxon>Micrococcales</taxon>
        <taxon>Microbacteriaceae</taxon>
        <taxon>Clavibacter</taxon>
    </lineage>
</organism>
<dbReference type="RefSeq" id="WP_063071160.1">
    <property type="nucleotide sequence ID" value="NZ_LQXA01000023.1"/>
</dbReference>
<comment type="cofactor">
    <cofactor evidence="1">
        <name>Mg(2+)</name>
        <dbReference type="ChEBI" id="CHEBI:18420"/>
    </cofactor>
</comment>
<dbReference type="Gene3D" id="3.90.79.10">
    <property type="entry name" value="Nucleoside Triphosphate Pyrophosphohydrolase"/>
    <property type="match status" value="1"/>
</dbReference>
<evidence type="ECO:0000256" key="3">
    <source>
        <dbReference type="ARBA" id="ARBA00022801"/>
    </source>
</evidence>
<dbReference type="InterPro" id="IPR020476">
    <property type="entry name" value="Nudix_hydrolase"/>
</dbReference>
<dbReference type="Proteomes" id="UP000076218">
    <property type="component" value="Unassembled WGS sequence"/>
</dbReference>
<evidence type="ECO:0000313" key="6">
    <source>
        <dbReference type="EMBL" id="KZC95512.1"/>
    </source>
</evidence>
<evidence type="ECO:0000313" key="7">
    <source>
        <dbReference type="Proteomes" id="UP000076218"/>
    </source>
</evidence>
<dbReference type="Pfam" id="PF00293">
    <property type="entry name" value="NUDIX"/>
    <property type="match status" value="1"/>
</dbReference>
<dbReference type="GO" id="GO:0016462">
    <property type="term" value="F:pyrophosphatase activity"/>
    <property type="evidence" value="ECO:0007669"/>
    <property type="project" value="UniProtKB-ARBA"/>
</dbReference>
<dbReference type="InterPro" id="IPR020084">
    <property type="entry name" value="NUDIX_hydrolase_CS"/>
</dbReference>
<gene>
    <name evidence="6" type="ORF">AWH51_07715</name>
</gene>
<evidence type="ECO:0000256" key="1">
    <source>
        <dbReference type="ARBA" id="ARBA00001946"/>
    </source>
</evidence>
<sequence length="167" mass="18056">MDCIDLPDLAAVIPYCPEDASVHLVEQVRPALFVKHGWRTDLELPAGFVDPGESPRDAAVRELREETGLEALDIAHLCDFVISPGFTGEITSLHLARVAPREDDDRWTMTVDEEMLRVRRVRLADVAALLGEGRVHNALTCLALTWCLAHGDALDAGPGPGPGGSDA</sequence>
<dbReference type="GO" id="GO:0006753">
    <property type="term" value="P:nucleoside phosphate metabolic process"/>
    <property type="evidence" value="ECO:0007669"/>
    <property type="project" value="TreeGrafter"/>
</dbReference>
<dbReference type="PANTHER" id="PTHR11839">
    <property type="entry name" value="UDP/ADP-SUGAR PYROPHOSPHATASE"/>
    <property type="match status" value="1"/>
</dbReference>
<dbReference type="PANTHER" id="PTHR11839:SF18">
    <property type="entry name" value="NUDIX HYDROLASE DOMAIN-CONTAINING PROTEIN"/>
    <property type="match status" value="1"/>
</dbReference>
<feature type="domain" description="Nudix hydrolase" evidence="5">
    <location>
        <begin position="5"/>
        <end position="143"/>
    </location>
</feature>
<reference evidence="6 7" key="1">
    <citation type="submission" date="2016-01" db="EMBL/GenBank/DDBJ databases">
        <title>Draft genome sequence of Clavibacter michiganensis subsp. tessellarius DOAB 609.</title>
        <authorList>
            <person name="Tambong J.T."/>
        </authorList>
    </citation>
    <scope>NUCLEOTIDE SEQUENCE [LARGE SCALE GENOMIC DNA]</scope>
    <source>
        <strain evidence="6 7">DOAB 609</strain>
    </source>
</reference>
<dbReference type="PROSITE" id="PS00893">
    <property type="entry name" value="NUDIX_BOX"/>
    <property type="match status" value="1"/>
</dbReference>
<dbReference type="CDD" id="cd03424">
    <property type="entry name" value="NUDIX_ADPRase_Nudt5_UGPPase_Nudt14"/>
    <property type="match status" value="1"/>
</dbReference>
<name>A0A154V2E0_9MICO</name>
<dbReference type="PRINTS" id="PR00502">
    <property type="entry name" value="NUDIXFAMILY"/>
</dbReference>
<comment type="similarity">
    <text evidence="2 4">Belongs to the Nudix hydrolase family.</text>
</comment>
<dbReference type="InterPro" id="IPR015797">
    <property type="entry name" value="NUDIX_hydrolase-like_dom_sf"/>
</dbReference>
<keyword evidence="3 4" id="KW-0378">Hydrolase</keyword>
<comment type="caution">
    <text evidence="6">The sequence shown here is derived from an EMBL/GenBank/DDBJ whole genome shotgun (WGS) entry which is preliminary data.</text>
</comment>
<protein>
    <recommendedName>
        <fullName evidence="5">Nudix hydrolase domain-containing protein</fullName>
    </recommendedName>
</protein>
<dbReference type="AlphaFoldDB" id="A0A154V2E0"/>
<dbReference type="SUPFAM" id="SSF55811">
    <property type="entry name" value="Nudix"/>
    <property type="match status" value="1"/>
</dbReference>
<dbReference type="PROSITE" id="PS51462">
    <property type="entry name" value="NUDIX"/>
    <property type="match status" value="1"/>
</dbReference>
<dbReference type="STRING" id="31965.AWH51_07715"/>
<proteinExistence type="inferred from homology"/>
<dbReference type="EMBL" id="LQXA01000023">
    <property type="protein sequence ID" value="KZC95512.1"/>
    <property type="molecule type" value="Genomic_DNA"/>
</dbReference>
<evidence type="ECO:0000259" key="5">
    <source>
        <dbReference type="PROSITE" id="PS51462"/>
    </source>
</evidence>